<dbReference type="GO" id="GO:0012505">
    <property type="term" value="C:endomembrane system"/>
    <property type="evidence" value="ECO:0007669"/>
    <property type="project" value="UniProtKB-SubCell"/>
</dbReference>
<evidence type="ECO:0000256" key="11">
    <source>
        <dbReference type="SAM" id="MobiDB-lite"/>
    </source>
</evidence>
<dbReference type="GeneID" id="54409488"/>
<dbReference type="OrthoDB" id="1699231at2759"/>
<evidence type="ECO:0000256" key="2">
    <source>
        <dbReference type="ARBA" id="ARBA00008170"/>
    </source>
</evidence>
<dbReference type="PANTHER" id="PTHR31503:SF14">
    <property type="entry name" value="VACUOLAR CALCIUM ION TRANSPORTER"/>
    <property type="match status" value="1"/>
</dbReference>
<feature type="transmembrane region" description="Helical" evidence="10">
    <location>
        <begin position="99"/>
        <end position="119"/>
    </location>
</feature>
<keyword evidence="8 10" id="KW-0406">Ion transport</keyword>
<dbReference type="Proteomes" id="UP000799771">
    <property type="component" value="Unassembled WGS sequence"/>
</dbReference>
<comment type="similarity">
    <text evidence="2 10">Belongs to the Ca(2+):cation antiporter (CaCA) (TC 2.A.19) family.</text>
</comment>
<evidence type="ECO:0000256" key="5">
    <source>
        <dbReference type="ARBA" id="ARBA00022692"/>
    </source>
</evidence>
<comment type="subcellular location">
    <subcellularLocation>
        <location evidence="1">Endomembrane system</location>
        <topology evidence="1">Multi-pass membrane protein</topology>
    </subcellularLocation>
    <subcellularLocation>
        <location evidence="10">Vacuole membrane</location>
    </subcellularLocation>
</comment>
<feature type="transmembrane region" description="Helical" evidence="10">
    <location>
        <begin position="393"/>
        <end position="418"/>
    </location>
</feature>
<dbReference type="InterPro" id="IPR004713">
    <property type="entry name" value="CaH_exchang"/>
</dbReference>
<keyword evidence="6 10" id="KW-0106">Calcium</keyword>
<feature type="domain" description="Sodium/calcium exchanger membrane region" evidence="12">
    <location>
        <begin position="124"/>
        <end position="292"/>
    </location>
</feature>
<gene>
    <name evidence="13" type="ORF">P153DRAFT_370506</name>
</gene>
<keyword evidence="9 10" id="KW-0472">Membrane</keyword>
<evidence type="ECO:0000259" key="12">
    <source>
        <dbReference type="Pfam" id="PF01699"/>
    </source>
</evidence>
<comment type="function">
    <text evidence="10">Has a role in promoting intracellular calcium ion sequestration via the exchange of calcium ions for hydrogen ions across the vacuolar membrane. Involved also in manganese ion homeostasis via its uptake into the vacuole.</text>
</comment>
<dbReference type="Pfam" id="PF01699">
    <property type="entry name" value="Na_Ca_ex"/>
    <property type="match status" value="2"/>
</dbReference>
<evidence type="ECO:0000256" key="1">
    <source>
        <dbReference type="ARBA" id="ARBA00004127"/>
    </source>
</evidence>
<feature type="domain" description="Sodium/calcium exchanger membrane region" evidence="12">
    <location>
        <begin position="328"/>
        <end position="468"/>
    </location>
</feature>
<evidence type="ECO:0000256" key="10">
    <source>
        <dbReference type="RuleBase" id="RU365028"/>
    </source>
</evidence>
<evidence type="ECO:0000256" key="8">
    <source>
        <dbReference type="ARBA" id="ARBA00023065"/>
    </source>
</evidence>
<keyword evidence="10" id="KW-0926">Vacuole</keyword>
<keyword evidence="5 10" id="KW-0812">Transmembrane</keyword>
<keyword evidence="4 10" id="KW-0109">Calcium transport</keyword>
<feature type="transmembrane region" description="Helical" evidence="10">
    <location>
        <begin position="234"/>
        <end position="252"/>
    </location>
</feature>
<organism evidence="13 14">
    <name type="scientific">Dothidotthia symphoricarpi CBS 119687</name>
    <dbReference type="NCBI Taxonomy" id="1392245"/>
    <lineage>
        <taxon>Eukaryota</taxon>
        <taxon>Fungi</taxon>
        <taxon>Dikarya</taxon>
        <taxon>Ascomycota</taxon>
        <taxon>Pezizomycotina</taxon>
        <taxon>Dothideomycetes</taxon>
        <taxon>Pleosporomycetidae</taxon>
        <taxon>Pleosporales</taxon>
        <taxon>Dothidotthiaceae</taxon>
        <taxon>Dothidotthia</taxon>
    </lineage>
</organism>
<feature type="transmembrane region" description="Helical" evidence="10">
    <location>
        <begin position="272"/>
        <end position="290"/>
    </location>
</feature>
<proteinExistence type="inferred from homology"/>
<evidence type="ECO:0000256" key="3">
    <source>
        <dbReference type="ARBA" id="ARBA00022448"/>
    </source>
</evidence>
<dbReference type="PANTHER" id="PTHR31503">
    <property type="entry name" value="VACUOLAR CALCIUM ION TRANSPORTER"/>
    <property type="match status" value="1"/>
</dbReference>
<dbReference type="InterPro" id="IPR044880">
    <property type="entry name" value="NCX_ion-bd_dom_sf"/>
</dbReference>
<dbReference type="InterPro" id="IPR004798">
    <property type="entry name" value="CAX-like"/>
</dbReference>
<evidence type="ECO:0000313" key="13">
    <source>
        <dbReference type="EMBL" id="KAF2125189.1"/>
    </source>
</evidence>
<feature type="transmembrane region" description="Helical" evidence="10">
    <location>
        <begin position="424"/>
        <end position="445"/>
    </location>
</feature>
<feature type="transmembrane region" description="Helical" evidence="10">
    <location>
        <begin position="157"/>
        <end position="179"/>
    </location>
</feature>
<feature type="transmembrane region" description="Helical" evidence="10">
    <location>
        <begin position="191"/>
        <end position="213"/>
    </location>
</feature>
<feature type="compositionally biased region" description="Basic residues" evidence="11">
    <location>
        <begin position="19"/>
        <end position="29"/>
    </location>
</feature>
<feature type="transmembrane region" description="Helical" evidence="10">
    <location>
        <begin position="361"/>
        <end position="381"/>
    </location>
</feature>
<dbReference type="NCBIfam" id="TIGR00378">
    <property type="entry name" value="cax"/>
    <property type="match status" value="1"/>
</dbReference>
<dbReference type="Gene3D" id="1.20.1420.30">
    <property type="entry name" value="NCX, central ion-binding region"/>
    <property type="match status" value="2"/>
</dbReference>
<feature type="transmembrane region" description="Helical" evidence="10">
    <location>
        <begin position="125"/>
        <end position="145"/>
    </location>
</feature>
<dbReference type="GO" id="GO:0015369">
    <property type="term" value="F:calcium:proton antiporter activity"/>
    <property type="evidence" value="ECO:0007669"/>
    <property type="project" value="UniProtKB-UniRule"/>
</dbReference>
<evidence type="ECO:0000256" key="9">
    <source>
        <dbReference type="ARBA" id="ARBA00023136"/>
    </source>
</evidence>
<dbReference type="InterPro" id="IPR004837">
    <property type="entry name" value="NaCa_Exmemb"/>
</dbReference>
<feature type="compositionally biased region" description="Basic and acidic residues" evidence="11">
    <location>
        <begin position="66"/>
        <end position="78"/>
    </location>
</feature>
<feature type="region of interest" description="Disordered" evidence="11">
    <location>
        <begin position="1"/>
        <end position="78"/>
    </location>
</feature>
<dbReference type="AlphaFoldDB" id="A0A6A6A037"/>
<keyword evidence="7 10" id="KW-1133">Transmembrane helix</keyword>
<dbReference type="GO" id="GO:0006874">
    <property type="term" value="P:intracellular calcium ion homeostasis"/>
    <property type="evidence" value="ECO:0007669"/>
    <property type="project" value="TreeGrafter"/>
</dbReference>
<dbReference type="EMBL" id="ML977517">
    <property type="protein sequence ID" value="KAF2125189.1"/>
    <property type="molecule type" value="Genomic_DNA"/>
</dbReference>
<accession>A0A6A6A037</accession>
<keyword evidence="10" id="KW-0050">Antiport</keyword>
<feature type="transmembrane region" description="Helical" evidence="10">
    <location>
        <begin position="327"/>
        <end position="346"/>
    </location>
</feature>
<dbReference type="RefSeq" id="XP_033519581.1">
    <property type="nucleotide sequence ID" value="XM_033669056.1"/>
</dbReference>
<keyword evidence="3 10" id="KW-0813">Transport</keyword>
<evidence type="ECO:0000256" key="6">
    <source>
        <dbReference type="ARBA" id="ARBA00022837"/>
    </source>
</evidence>
<sequence>MATHRTAHPEPTYAPVMGRRSRSRSRSARPTRESNEKTARAVQPHYSRSHRRRRRNELPSYNHNGHKVDKGIHPDGESGRRGINPFKFVKICFKSTSTLSMMTNLLWPVVPVGIALHFVRPEWHLAIFITNYIAMIPAANMLGFAGQEFSRKLHHKAIAVVVETTFGSVVELILFMVLLKTSDGDHNVHVIKAAILGSILANMLLCLGTCFIAGGLKNDVQEFHEVVSESASGLILVASVGLILPAIFYQYLVNNADYDGTAQLITYNTLKISRGVAIISLIGYLIYIGYQTMTHDGLFHEIYEADEHKDADRHAELAKPKLTMTEVLLALLISLACVSLVAIFLVQEIPFMVEEHGVSDAFVGLILVPLVEKIAEHVLAIDEAYDNQINMALAHVMGASIQTALFNAPLVVLVGWGLGFHMDYNFAIFDAAALILSVLAVGNFLRDGKSNYLEGMLCVMVYVIIAICAFYFPDPVSSTAASAEGH</sequence>
<protein>
    <recommendedName>
        <fullName evidence="10">Vacuolar calcium ion transporter</fullName>
    </recommendedName>
</protein>
<dbReference type="GO" id="GO:0000329">
    <property type="term" value="C:fungal-type vacuole membrane"/>
    <property type="evidence" value="ECO:0007669"/>
    <property type="project" value="TreeGrafter"/>
</dbReference>
<reference evidence="13" key="1">
    <citation type="journal article" date="2020" name="Stud. Mycol.">
        <title>101 Dothideomycetes genomes: a test case for predicting lifestyles and emergence of pathogens.</title>
        <authorList>
            <person name="Haridas S."/>
            <person name="Albert R."/>
            <person name="Binder M."/>
            <person name="Bloem J."/>
            <person name="Labutti K."/>
            <person name="Salamov A."/>
            <person name="Andreopoulos B."/>
            <person name="Baker S."/>
            <person name="Barry K."/>
            <person name="Bills G."/>
            <person name="Bluhm B."/>
            <person name="Cannon C."/>
            <person name="Castanera R."/>
            <person name="Culley D."/>
            <person name="Daum C."/>
            <person name="Ezra D."/>
            <person name="Gonzalez J."/>
            <person name="Henrissat B."/>
            <person name="Kuo A."/>
            <person name="Liang C."/>
            <person name="Lipzen A."/>
            <person name="Lutzoni F."/>
            <person name="Magnuson J."/>
            <person name="Mondo S."/>
            <person name="Nolan M."/>
            <person name="Ohm R."/>
            <person name="Pangilinan J."/>
            <person name="Park H.-J."/>
            <person name="Ramirez L."/>
            <person name="Alfaro M."/>
            <person name="Sun H."/>
            <person name="Tritt A."/>
            <person name="Yoshinaga Y."/>
            <person name="Zwiers L.-H."/>
            <person name="Turgeon B."/>
            <person name="Goodwin S."/>
            <person name="Spatafora J."/>
            <person name="Crous P."/>
            <person name="Grigoriev I."/>
        </authorList>
    </citation>
    <scope>NUCLEOTIDE SEQUENCE</scope>
    <source>
        <strain evidence="13">CBS 119687</strain>
    </source>
</reference>
<name>A0A6A6A037_9PLEO</name>
<feature type="transmembrane region" description="Helical" evidence="10">
    <location>
        <begin position="452"/>
        <end position="472"/>
    </location>
</feature>
<evidence type="ECO:0000313" key="14">
    <source>
        <dbReference type="Proteomes" id="UP000799771"/>
    </source>
</evidence>
<evidence type="ECO:0000256" key="4">
    <source>
        <dbReference type="ARBA" id="ARBA00022568"/>
    </source>
</evidence>
<keyword evidence="14" id="KW-1185">Reference proteome</keyword>
<evidence type="ECO:0000256" key="7">
    <source>
        <dbReference type="ARBA" id="ARBA00022989"/>
    </source>
</evidence>
<feature type="compositionally biased region" description="Basic and acidic residues" evidence="11">
    <location>
        <begin position="30"/>
        <end position="39"/>
    </location>
</feature>